<dbReference type="PANTHER" id="PTHR33119">
    <property type="entry name" value="IFI3P"/>
    <property type="match status" value="1"/>
</dbReference>
<dbReference type="InterPro" id="IPR049192">
    <property type="entry name" value="DUF4246_C"/>
</dbReference>
<proteinExistence type="predicted"/>
<feature type="domain" description="DUF4246" evidence="2">
    <location>
        <begin position="100"/>
        <end position="519"/>
    </location>
</feature>
<accession>A0AAW0DIW3</accession>
<evidence type="ECO:0000256" key="1">
    <source>
        <dbReference type="SAM" id="MobiDB-lite"/>
    </source>
</evidence>
<evidence type="ECO:0000313" key="4">
    <source>
        <dbReference type="EMBL" id="KAK7052570.1"/>
    </source>
</evidence>
<organism evidence="4 5">
    <name type="scientific">Favolaschia claudopus</name>
    <dbReference type="NCBI Taxonomy" id="2862362"/>
    <lineage>
        <taxon>Eukaryota</taxon>
        <taxon>Fungi</taxon>
        <taxon>Dikarya</taxon>
        <taxon>Basidiomycota</taxon>
        <taxon>Agaricomycotina</taxon>
        <taxon>Agaricomycetes</taxon>
        <taxon>Agaricomycetidae</taxon>
        <taxon>Agaricales</taxon>
        <taxon>Marasmiineae</taxon>
        <taxon>Mycenaceae</taxon>
        <taxon>Favolaschia</taxon>
    </lineage>
</organism>
<evidence type="ECO:0000259" key="3">
    <source>
        <dbReference type="Pfam" id="PF21666"/>
    </source>
</evidence>
<keyword evidence="5" id="KW-1185">Reference proteome</keyword>
<feature type="region of interest" description="Disordered" evidence="1">
    <location>
        <begin position="1"/>
        <end position="21"/>
    </location>
</feature>
<dbReference type="PANTHER" id="PTHR33119:SF1">
    <property type="entry name" value="FE2OG DIOXYGENASE DOMAIN-CONTAINING PROTEIN"/>
    <property type="match status" value="1"/>
</dbReference>
<dbReference type="InterPro" id="IPR025340">
    <property type="entry name" value="DUF4246"/>
</dbReference>
<evidence type="ECO:0000313" key="5">
    <source>
        <dbReference type="Proteomes" id="UP001362999"/>
    </source>
</evidence>
<feature type="domain" description="DUF4246" evidence="3">
    <location>
        <begin position="37"/>
        <end position="84"/>
    </location>
</feature>
<dbReference type="InterPro" id="IPR049207">
    <property type="entry name" value="DUF4246_N"/>
</dbReference>
<reference evidence="4 5" key="1">
    <citation type="journal article" date="2024" name="J Genomics">
        <title>Draft genome sequencing and assembly of Favolaschia claudopus CIRM-BRFM 2984 isolated from oak limbs.</title>
        <authorList>
            <person name="Navarro D."/>
            <person name="Drula E."/>
            <person name="Chaduli D."/>
            <person name="Cazenave R."/>
            <person name="Ahrendt S."/>
            <person name="Wang J."/>
            <person name="Lipzen A."/>
            <person name="Daum C."/>
            <person name="Barry K."/>
            <person name="Grigoriev I.V."/>
            <person name="Favel A."/>
            <person name="Rosso M.N."/>
            <person name="Martin F."/>
        </authorList>
    </citation>
    <scope>NUCLEOTIDE SEQUENCE [LARGE SCALE GENOMIC DNA]</scope>
    <source>
        <strain evidence="4 5">CIRM-BRFM 2984</strain>
    </source>
</reference>
<dbReference type="Proteomes" id="UP001362999">
    <property type="component" value="Unassembled WGS sequence"/>
</dbReference>
<dbReference type="Pfam" id="PF14033">
    <property type="entry name" value="DUF4246"/>
    <property type="match status" value="1"/>
</dbReference>
<gene>
    <name evidence="4" type="ORF">R3P38DRAFT_2861135</name>
</gene>
<feature type="compositionally biased region" description="Polar residues" evidence="1">
    <location>
        <begin position="9"/>
        <end position="19"/>
    </location>
</feature>
<name>A0AAW0DIW3_9AGAR</name>
<protein>
    <submittedName>
        <fullName evidence="4">Uncharacterized protein</fullName>
    </submittedName>
</protein>
<dbReference type="EMBL" id="JAWWNJ010000007">
    <property type="protein sequence ID" value="KAK7052570.1"/>
    <property type="molecule type" value="Genomic_DNA"/>
</dbReference>
<dbReference type="Pfam" id="PF21666">
    <property type="entry name" value="DUF4246_N"/>
    <property type="match status" value="1"/>
</dbReference>
<comment type="caution">
    <text evidence="4">The sequence shown here is derived from an EMBL/GenBank/DDBJ whole genome shotgun (WGS) entry which is preliminary data.</text>
</comment>
<sequence>MDNLRDLQTETPPHSSSGKPTWVLPSPFNVYSSDCHWDNSETWGPPPKTILERKMYELSWALRIKPEWHRKSQDPDIRERWREDAMDEGIDSYNHERLSDKMVDYVLDELDGYAQISDNERGIERGPFDAIWYSDRLFSDDLRQRLKQAVSSSLEDIADSEKDWHPNSDGKVLDLVHPSLYCIVYGRTHTHSNASESYFHSLSPPPINPETHDFMISETSSWLPSDFTVHQNGTTTLLSPYINSLHPTRHRPLYPLIEEVLSGFIPLWERVLGDINQENGRKPFVHSGRLSPDPIDCVWGESRMAPWPKRFPKGQDEDEREEFLLEFFAKAKKSLPEANEYSGQLEDQFSPISLRGRRIQCIVKLANIHLTPENPRYYGGSWHIEGMVNEHIVASGIYYYDEDNIEESSLSFRVPNGPPDYDDSEDYKCVEILYGIAMQVENSTNKTYCIQDLGTVATKQGRALAWPNLFQHAVSPFQLSDPSKHGHRKILAIFLVDPTIDPIPSATTIPPQQLEWAMEALDEAHLDSRSHFAKLPQELVDIVKGYLPSTLMSLDEAKEYRLELMKERTAFDHGYKHTAYTQTFNMCEH</sequence>
<dbReference type="AlphaFoldDB" id="A0AAW0DIW3"/>
<evidence type="ECO:0000259" key="2">
    <source>
        <dbReference type="Pfam" id="PF14033"/>
    </source>
</evidence>